<dbReference type="AlphaFoldDB" id="A0A0J8AZX4"/>
<organism evidence="5 6">
    <name type="scientific">Beta vulgaris subsp. vulgaris</name>
    <name type="common">Beet</name>
    <dbReference type="NCBI Taxonomy" id="3555"/>
    <lineage>
        <taxon>Eukaryota</taxon>
        <taxon>Viridiplantae</taxon>
        <taxon>Streptophyta</taxon>
        <taxon>Embryophyta</taxon>
        <taxon>Tracheophyta</taxon>
        <taxon>Spermatophyta</taxon>
        <taxon>Magnoliopsida</taxon>
        <taxon>eudicotyledons</taxon>
        <taxon>Gunneridae</taxon>
        <taxon>Pentapetalae</taxon>
        <taxon>Caryophyllales</taxon>
        <taxon>Chenopodiaceae</taxon>
        <taxon>Betoideae</taxon>
        <taxon>Beta</taxon>
    </lineage>
</organism>
<dbReference type="PANTHER" id="PTHR46128:SF211">
    <property type="entry name" value="PENTACOTRIPEPTIDE-REPEAT REGION OF PRORP DOMAIN-CONTAINING PROTEIN"/>
    <property type="match status" value="1"/>
</dbReference>
<name>A0A0J8AZX4_BETVV</name>
<dbReference type="Pfam" id="PF12854">
    <property type="entry name" value="PPR_1"/>
    <property type="match status" value="1"/>
</dbReference>
<dbReference type="NCBIfam" id="TIGR00756">
    <property type="entry name" value="PPR"/>
    <property type="match status" value="2"/>
</dbReference>
<feature type="repeat" description="PPR" evidence="3">
    <location>
        <begin position="181"/>
        <end position="211"/>
    </location>
</feature>
<dbReference type="Gene3D" id="1.25.40.10">
    <property type="entry name" value="Tetratricopeptide repeat domain"/>
    <property type="match status" value="1"/>
</dbReference>
<feature type="region of interest" description="Disordered" evidence="4">
    <location>
        <begin position="1"/>
        <end position="127"/>
    </location>
</feature>
<feature type="repeat" description="PPR" evidence="3">
    <location>
        <begin position="218"/>
        <end position="248"/>
    </location>
</feature>
<evidence type="ECO:0000313" key="5">
    <source>
        <dbReference type="EMBL" id="KMS94319.1"/>
    </source>
</evidence>
<evidence type="ECO:0000256" key="1">
    <source>
        <dbReference type="ARBA" id="ARBA00007626"/>
    </source>
</evidence>
<dbReference type="OrthoDB" id="185373at2759"/>
<dbReference type="InterPro" id="IPR011990">
    <property type="entry name" value="TPR-like_helical_dom_sf"/>
</dbReference>
<feature type="non-terminal residue" evidence="5">
    <location>
        <position position="273"/>
    </location>
</feature>
<keyword evidence="6" id="KW-1185">Reference proteome</keyword>
<feature type="compositionally biased region" description="Polar residues" evidence="4">
    <location>
        <begin position="100"/>
        <end position="115"/>
    </location>
</feature>
<dbReference type="Pfam" id="PF13041">
    <property type="entry name" value="PPR_2"/>
    <property type="match status" value="1"/>
</dbReference>
<comment type="similarity">
    <text evidence="1">Belongs to the PPR family. P subfamily.</text>
</comment>
<sequence length="273" mass="30738">MASPTAANTNASNNGSTVSVNSKASNQYIRKTPSAFLPPRIWAEYSPRPQHEADDDLSSSSDSESWRRQPRRTRSAFSSAAVFPFPIDHAQADAKDKQPQRSYSSKKWTDASSAVGTPRDSWPASRSNSVRLDLSAIESSAVRSFNTKINLLAQQGKHREVLEMIDEARASGDKSLQEALNTQTFTILVKAYCNNGNLEAAEYMVEEMRSFDEHQRPNRFTLNTLLNGYVKRDQMKKAAELFRSMVSSSDVKQRPDHVTYSTIIKGFAWRRRH</sequence>
<feature type="compositionally biased region" description="Low complexity" evidence="4">
    <location>
        <begin position="1"/>
        <end position="22"/>
    </location>
</feature>
<proteinExistence type="inferred from homology"/>
<protein>
    <recommendedName>
        <fullName evidence="7">Pentacotripeptide-repeat region of PRORP domain-containing protein</fullName>
    </recommendedName>
</protein>
<dbReference type="InterPro" id="IPR050872">
    <property type="entry name" value="PPR_P_subfamily"/>
</dbReference>
<evidence type="ECO:0000313" key="6">
    <source>
        <dbReference type="Proteomes" id="UP000035740"/>
    </source>
</evidence>
<accession>A0A0J8AZX4</accession>
<keyword evidence="2" id="KW-0677">Repeat</keyword>
<feature type="compositionally biased region" description="Basic and acidic residues" evidence="4">
    <location>
        <begin position="90"/>
        <end position="99"/>
    </location>
</feature>
<dbReference type="Proteomes" id="UP000035740">
    <property type="component" value="Unassembled WGS sequence"/>
</dbReference>
<evidence type="ECO:0000256" key="4">
    <source>
        <dbReference type="SAM" id="MobiDB-lite"/>
    </source>
</evidence>
<evidence type="ECO:0000256" key="2">
    <source>
        <dbReference type="ARBA" id="ARBA00022737"/>
    </source>
</evidence>
<gene>
    <name evidence="5" type="ORF">BVRB_022600</name>
</gene>
<dbReference type="Pfam" id="PF01535">
    <property type="entry name" value="PPR"/>
    <property type="match status" value="1"/>
</dbReference>
<dbReference type="EMBL" id="KQ094325">
    <property type="protein sequence ID" value="KMS94319.1"/>
    <property type="molecule type" value="Genomic_DNA"/>
</dbReference>
<dbReference type="InterPro" id="IPR002885">
    <property type="entry name" value="PPR_rpt"/>
</dbReference>
<reference evidence="5 6" key="1">
    <citation type="journal article" date="2014" name="Nature">
        <title>The genome of the recently domesticated crop plant sugar beet (Beta vulgaris).</title>
        <authorList>
            <person name="Dohm J.C."/>
            <person name="Minoche A.E."/>
            <person name="Holtgrawe D."/>
            <person name="Capella-Gutierrez S."/>
            <person name="Zakrzewski F."/>
            <person name="Tafer H."/>
            <person name="Rupp O."/>
            <person name="Sorensen T.R."/>
            <person name="Stracke R."/>
            <person name="Reinhardt R."/>
            <person name="Goesmann A."/>
            <person name="Kraft T."/>
            <person name="Schulz B."/>
            <person name="Stadler P.F."/>
            <person name="Schmidt T."/>
            <person name="Gabaldon T."/>
            <person name="Lehrach H."/>
            <person name="Weisshaar B."/>
            <person name="Himmelbauer H."/>
        </authorList>
    </citation>
    <scope>NUCLEOTIDE SEQUENCE [LARGE SCALE GENOMIC DNA]</scope>
    <source>
        <tissue evidence="5">Taproot</tissue>
    </source>
</reference>
<evidence type="ECO:0000256" key="3">
    <source>
        <dbReference type="PROSITE-ProRule" id="PRU00708"/>
    </source>
</evidence>
<evidence type="ECO:0008006" key="7">
    <source>
        <dbReference type="Google" id="ProtNLM"/>
    </source>
</evidence>
<dbReference type="Gramene" id="KMS94319">
    <property type="protein sequence ID" value="KMS94319"/>
    <property type="gene ID" value="BVRB_022600"/>
</dbReference>
<dbReference type="PROSITE" id="PS51375">
    <property type="entry name" value="PPR"/>
    <property type="match status" value="2"/>
</dbReference>
<dbReference type="PANTHER" id="PTHR46128">
    <property type="entry name" value="MITOCHONDRIAL GROUP I INTRON SPLICING FACTOR CCM1"/>
    <property type="match status" value="1"/>
</dbReference>